<reference evidence="1" key="1">
    <citation type="submission" date="2018-01" db="EMBL/GenBank/DDBJ databases">
        <title>An insight into the sialome of Amazonian anophelines.</title>
        <authorList>
            <person name="Ribeiro J.M."/>
            <person name="Scarpassa V."/>
            <person name="Calvo E."/>
        </authorList>
    </citation>
    <scope>NUCLEOTIDE SEQUENCE</scope>
</reference>
<dbReference type="EMBL" id="GGFL01012719">
    <property type="protein sequence ID" value="MBW76897.1"/>
    <property type="molecule type" value="Transcribed_RNA"/>
</dbReference>
<proteinExistence type="predicted"/>
<sequence length="93" mass="10365">MISIPMEMAHWLWLGFTMIDDLQLVLLFGLEVCRGANKIIETLVFLPPVLSPKQLPSCTVCCHFPTLVIPSQLPVLLPSLDTNFVLTFTSTAH</sequence>
<organism evidence="1">
    <name type="scientific">Anopheles darlingi</name>
    <name type="common">Mosquito</name>
    <dbReference type="NCBI Taxonomy" id="43151"/>
    <lineage>
        <taxon>Eukaryota</taxon>
        <taxon>Metazoa</taxon>
        <taxon>Ecdysozoa</taxon>
        <taxon>Arthropoda</taxon>
        <taxon>Hexapoda</taxon>
        <taxon>Insecta</taxon>
        <taxon>Pterygota</taxon>
        <taxon>Neoptera</taxon>
        <taxon>Endopterygota</taxon>
        <taxon>Diptera</taxon>
        <taxon>Nematocera</taxon>
        <taxon>Culicoidea</taxon>
        <taxon>Culicidae</taxon>
        <taxon>Anophelinae</taxon>
        <taxon>Anopheles</taxon>
    </lineage>
</organism>
<evidence type="ECO:0000313" key="1">
    <source>
        <dbReference type="EMBL" id="MBW76897.1"/>
    </source>
</evidence>
<name>A0A2M4DH69_ANODA</name>
<protein>
    <submittedName>
        <fullName evidence="1">Putative secreted protein</fullName>
    </submittedName>
</protein>
<dbReference type="AlphaFoldDB" id="A0A2M4DH69"/>
<accession>A0A2M4DH69</accession>